<feature type="domain" description="F-box" evidence="4">
    <location>
        <begin position="65"/>
        <end position="97"/>
    </location>
</feature>
<evidence type="ECO:0000259" key="4">
    <source>
        <dbReference type="Pfam" id="PF00646"/>
    </source>
</evidence>
<evidence type="ECO:0000256" key="1">
    <source>
        <dbReference type="SAM" id="MobiDB-lite"/>
    </source>
</evidence>
<dbReference type="InterPro" id="IPR001810">
    <property type="entry name" value="F-box_dom"/>
</dbReference>
<evidence type="ECO:0000256" key="3">
    <source>
        <dbReference type="SAM" id="SignalP"/>
    </source>
</evidence>
<organism evidence="5 6">
    <name type="scientific">Lolium multiflorum</name>
    <name type="common">Italian ryegrass</name>
    <name type="synonym">Lolium perenne subsp. multiflorum</name>
    <dbReference type="NCBI Taxonomy" id="4521"/>
    <lineage>
        <taxon>Eukaryota</taxon>
        <taxon>Viridiplantae</taxon>
        <taxon>Streptophyta</taxon>
        <taxon>Embryophyta</taxon>
        <taxon>Tracheophyta</taxon>
        <taxon>Spermatophyta</taxon>
        <taxon>Magnoliopsida</taxon>
        <taxon>Liliopsida</taxon>
        <taxon>Poales</taxon>
        <taxon>Poaceae</taxon>
        <taxon>BOP clade</taxon>
        <taxon>Pooideae</taxon>
        <taxon>Poodae</taxon>
        <taxon>Poeae</taxon>
        <taxon>Poeae Chloroplast Group 2 (Poeae type)</taxon>
        <taxon>Loliodinae</taxon>
        <taxon>Loliinae</taxon>
        <taxon>Lolium</taxon>
    </lineage>
</organism>
<sequence length="151" mass="16142">MRGRTLVLLLTGVATGQPTLLHGGGGTAVLLRARRRGCRGPVVVVLLSAVATVLIVGRRRREDRLSKLSDATLGRILSFLPAKEAGRASALSSRWRNVYAGVDAVTLEQPESPIPDYEDYGSWSYGRPVDPNPKPPFGTTVQPRGRRGGGA</sequence>
<dbReference type="Gene3D" id="1.20.1280.50">
    <property type="match status" value="1"/>
</dbReference>
<dbReference type="InterPro" id="IPR055294">
    <property type="entry name" value="FBL60-like"/>
</dbReference>
<feature type="transmembrane region" description="Helical" evidence="2">
    <location>
        <begin position="39"/>
        <end position="57"/>
    </location>
</feature>
<evidence type="ECO:0000256" key="2">
    <source>
        <dbReference type="SAM" id="Phobius"/>
    </source>
</evidence>
<dbReference type="AlphaFoldDB" id="A0AAD8U517"/>
<dbReference type="Proteomes" id="UP001231189">
    <property type="component" value="Unassembled WGS sequence"/>
</dbReference>
<protein>
    <recommendedName>
        <fullName evidence="4">F-box domain-containing protein</fullName>
    </recommendedName>
</protein>
<reference evidence="5" key="1">
    <citation type="submission" date="2023-07" db="EMBL/GenBank/DDBJ databases">
        <title>A chromosome-level genome assembly of Lolium multiflorum.</title>
        <authorList>
            <person name="Chen Y."/>
            <person name="Copetti D."/>
            <person name="Kolliker R."/>
            <person name="Studer B."/>
        </authorList>
    </citation>
    <scope>NUCLEOTIDE SEQUENCE</scope>
    <source>
        <strain evidence="5">02402/16</strain>
        <tissue evidence="5">Leaf</tissue>
    </source>
</reference>
<keyword evidence="3" id="KW-0732">Signal</keyword>
<keyword evidence="2" id="KW-0472">Membrane</keyword>
<feature type="chain" id="PRO_5042204004" description="F-box domain-containing protein" evidence="3">
    <location>
        <begin position="17"/>
        <end position="151"/>
    </location>
</feature>
<dbReference type="EMBL" id="JAUUTY010000001">
    <property type="protein sequence ID" value="KAK1697914.1"/>
    <property type="molecule type" value="Genomic_DNA"/>
</dbReference>
<name>A0AAD8U517_LOLMU</name>
<feature type="signal peptide" evidence="3">
    <location>
        <begin position="1"/>
        <end position="16"/>
    </location>
</feature>
<feature type="region of interest" description="Disordered" evidence="1">
    <location>
        <begin position="110"/>
        <end position="151"/>
    </location>
</feature>
<dbReference type="PANTHER" id="PTHR31293:SF12">
    <property type="entry name" value="RNI-LIKE SUPERFAMILY PROTEIN"/>
    <property type="match status" value="1"/>
</dbReference>
<dbReference type="PANTHER" id="PTHR31293">
    <property type="entry name" value="RNI-LIKE SUPERFAMILY PROTEIN"/>
    <property type="match status" value="1"/>
</dbReference>
<dbReference type="Pfam" id="PF00646">
    <property type="entry name" value="F-box"/>
    <property type="match status" value="1"/>
</dbReference>
<dbReference type="SUPFAM" id="SSF81383">
    <property type="entry name" value="F-box domain"/>
    <property type="match status" value="1"/>
</dbReference>
<keyword evidence="6" id="KW-1185">Reference proteome</keyword>
<evidence type="ECO:0000313" key="6">
    <source>
        <dbReference type="Proteomes" id="UP001231189"/>
    </source>
</evidence>
<evidence type="ECO:0000313" key="5">
    <source>
        <dbReference type="EMBL" id="KAK1697914.1"/>
    </source>
</evidence>
<proteinExistence type="predicted"/>
<accession>A0AAD8U517</accession>
<dbReference type="InterPro" id="IPR036047">
    <property type="entry name" value="F-box-like_dom_sf"/>
</dbReference>
<keyword evidence="2" id="KW-1133">Transmembrane helix</keyword>
<comment type="caution">
    <text evidence="5">The sequence shown here is derived from an EMBL/GenBank/DDBJ whole genome shotgun (WGS) entry which is preliminary data.</text>
</comment>
<keyword evidence="2" id="KW-0812">Transmembrane</keyword>
<gene>
    <name evidence="5" type="ORF">QYE76_014611</name>
</gene>